<accession>A0A848IBH5</accession>
<organism evidence="1 2">
    <name type="scientific">Paraburkholderia polaris</name>
    <dbReference type="NCBI Taxonomy" id="2728848"/>
    <lineage>
        <taxon>Bacteria</taxon>
        <taxon>Pseudomonadati</taxon>
        <taxon>Pseudomonadota</taxon>
        <taxon>Betaproteobacteria</taxon>
        <taxon>Burkholderiales</taxon>
        <taxon>Burkholderiaceae</taxon>
        <taxon>Paraburkholderia</taxon>
    </lineage>
</organism>
<dbReference type="Proteomes" id="UP000544134">
    <property type="component" value="Unassembled WGS sequence"/>
</dbReference>
<gene>
    <name evidence="1" type="ORF">HHL24_13350</name>
</gene>
<dbReference type="AlphaFoldDB" id="A0A848IBH5"/>
<keyword evidence="2" id="KW-1185">Reference proteome</keyword>
<evidence type="ECO:0000313" key="2">
    <source>
        <dbReference type="Proteomes" id="UP000544134"/>
    </source>
</evidence>
<dbReference type="EMBL" id="JABBGJ010000012">
    <property type="protein sequence ID" value="NML98930.1"/>
    <property type="molecule type" value="Genomic_DNA"/>
</dbReference>
<dbReference type="RefSeq" id="WP_206002845.1">
    <property type="nucleotide sequence ID" value="NZ_JABBGJ010000012.1"/>
</dbReference>
<sequence length="56" mass="6096">MSEFVKSRLTVVFIDWDGPGTKNALPGAIINALHAFAACERNGICLNKVIEHDVRG</sequence>
<reference evidence="1 2" key="1">
    <citation type="submission" date="2020-04" db="EMBL/GenBank/DDBJ databases">
        <title>Paraburkholderia sp. RP-4-7 isolated from soil.</title>
        <authorList>
            <person name="Dahal R.H."/>
        </authorList>
    </citation>
    <scope>NUCLEOTIDE SEQUENCE [LARGE SCALE GENOMIC DNA]</scope>
    <source>
        <strain evidence="1 2">RP-4-7</strain>
    </source>
</reference>
<name>A0A848IBH5_9BURK</name>
<protein>
    <submittedName>
        <fullName evidence="1">Uncharacterized protein</fullName>
    </submittedName>
</protein>
<proteinExistence type="predicted"/>
<evidence type="ECO:0000313" key="1">
    <source>
        <dbReference type="EMBL" id="NML98930.1"/>
    </source>
</evidence>
<comment type="caution">
    <text evidence="1">The sequence shown here is derived from an EMBL/GenBank/DDBJ whole genome shotgun (WGS) entry which is preliminary data.</text>
</comment>